<evidence type="ECO:0000256" key="3">
    <source>
        <dbReference type="ARBA" id="ARBA00023125"/>
    </source>
</evidence>
<dbReference type="PANTHER" id="PTHR11289">
    <property type="entry name" value="BREAST CANCER TYPE 2 SUSCEPTIBILITY PROTEIN BRCA2"/>
    <property type="match status" value="1"/>
</dbReference>
<dbReference type="GO" id="GO:0000724">
    <property type="term" value="P:double-strand break repair via homologous recombination"/>
    <property type="evidence" value="ECO:0007669"/>
    <property type="project" value="InterPro"/>
</dbReference>
<evidence type="ECO:0000313" key="9">
    <source>
        <dbReference type="RefSeq" id="XP_024934763.3"/>
    </source>
</evidence>
<sequence>MSTWQILSGDGKSFRWEISDQNVETQHQDEPGNGNSSLIQGHDSSSSLPSMADLLLQGCSKLLENRDEGVAKFPMFKTGLGRSVEVKQSSIAKALSVLGNDADMEGGEIQAKDNENGFSNSFFQTGHVQAGDDEFGFSSSIFQTGHVEARADECGFSNSLFQTGSGKLVNISSDGLARAKTLLGLEADNGPPNVDVSVSRSSLIHKTDFGQSRFKNGAKPHFMQSTMQNSAPKPPPIKFHTAGGRSLSVSSDALQRARSLLGDPELGTFLSEGDTNDSVFAFPNGRSFNGSLLNGENDSCSSLSNQEMAKSKHASKSFVSPFRSTSNQLQLALNSGTKNLGANLINQFDAVSDDNICWPNSNTTCLQKPLSNGSSVSNTVVDISLANDIALRKNPVGMSRGGHLVDISNTIGTKSMGIKQPTNEKKRIGRTSVSPFKRPRSSKFTTPVNKNIPFVPKGLSTLSSKHSCCKGRVSIRYPFQVKRKYIKEYFGVPPSENNMLACFSDQVRWIRSDNAEKYTFPDSSGVSCIGAEAFFHMLGQAGASSQFASKEWVMNHYKWIIWKLACYERCYPTKCAGKFLTISNVLEELKYRYEREVNHGHRSAIKRILEGDASPSTMLVLCISAVCSNCEPQIEDSTTDLDQAETNGATKVELTDGWYSVNAVLDALLSKQLASGKMFVGQKLRIWGAGLFGWVGPVSPLEVPRTVNLLLHINGTYRAHWADRLGFCKGVGAPLAFKSIKGNGGPVPRTLVGITRIYPVLYKERLSNGRSIVRSERMETKAVQSYSQRRSIIIEGIVSEFQRGIKHPNTHNDSDSEEGAKILKILETASEPEVLMAEMSPEQLSSFASYQAKIEAIKQSDIEKSVEKALTDAGLGKREVNSFMRVRVVGLTSKLYQGKDIPKEGLITIWNPTEKQQTELAEGKAYDISGLLPINTEGDTIYLQTRGSTVWHPLSPQAIEHFKPFFRPRKSVQLSNLGEVSLSSEFDIAAFVVFVGEVYRAAHVKKQWVFVTDGSISELKSEEFSNSLLAICFCSPYTDDDDLFSPINCNLAGSTAGFCNIVKRAKDQMNNLWVAEASENSSYFLSFNTPHCSHLKDAAASAERWAKISTLTTDKLRQKVLFIIGDCKG</sequence>
<dbReference type="InterPro" id="IPR036315">
    <property type="entry name" value="BRCA2_hlx_sf"/>
</dbReference>
<feature type="region of interest" description="Disordered" evidence="6">
    <location>
        <begin position="22"/>
        <end position="46"/>
    </location>
</feature>
<dbReference type="RefSeq" id="XP_024934763.3">
    <property type="nucleotide sequence ID" value="XM_025078995.3"/>
</dbReference>
<dbReference type="InterPro" id="IPR015525">
    <property type="entry name" value="BRCA2"/>
</dbReference>
<dbReference type="SUPFAM" id="SSF81872">
    <property type="entry name" value="BRCA2 helical domain"/>
    <property type="match status" value="1"/>
</dbReference>
<evidence type="ECO:0000256" key="6">
    <source>
        <dbReference type="SAM" id="MobiDB-lite"/>
    </source>
</evidence>
<dbReference type="GeneID" id="107431037"/>
<evidence type="ECO:0000313" key="8">
    <source>
        <dbReference type="Proteomes" id="UP001652623"/>
    </source>
</evidence>
<keyword evidence="5" id="KW-0234">DNA repair</keyword>
<feature type="compositionally biased region" description="Polar residues" evidence="6">
    <location>
        <begin position="33"/>
        <end position="46"/>
    </location>
</feature>
<dbReference type="PROSITE" id="PS50138">
    <property type="entry name" value="BRCA2_REPEAT"/>
    <property type="match status" value="1"/>
</dbReference>
<keyword evidence="4" id="KW-0233">DNA recombination</keyword>
<protein>
    <submittedName>
        <fullName evidence="9">Protein BREAST CANCER SUSCEPTIBILITY 2 homolog B isoform X1</fullName>
    </submittedName>
</protein>
<gene>
    <name evidence="9" type="primary">LOC107431037</name>
</gene>
<dbReference type="InterPro" id="IPR002093">
    <property type="entry name" value="BRCA2_repeat"/>
</dbReference>
<dbReference type="InterPro" id="IPR012340">
    <property type="entry name" value="NA-bd_OB-fold"/>
</dbReference>
<dbReference type="SUPFAM" id="SSF50249">
    <property type="entry name" value="Nucleic acid-binding proteins"/>
    <property type="match status" value="3"/>
</dbReference>
<dbReference type="AlphaFoldDB" id="A0A6P6GL00"/>
<keyword evidence="8" id="KW-1185">Reference proteome</keyword>
<dbReference type="InterPro" id="IPR015252">
    <property type="entry name" value="BRCA2_hlx"/>
</dbReference>
<proteinExistence type="predicted"/>
<dbReference type="PANTHER" id="PTHR11289:SF0">
    <property type="entry name" value="BREAST CANCER TYPE 2 SUSCEPTIBILITY PROTEIN"/>
    <property type="match status" value="1"/>
</dbReference>
<feature type="domain" description="Tower" evidence="7">
    <location>
        <begin position="763"/>
        <end position="804"/>
    </location>
</feature>
<dbReference type="Pfam" id="PF09169">
    <property type="entry name" value="BRCA-2_helical"/>
    <property type="match status" value="1"/>
</dbReference>
<evidence type="ECO:0000256" key="4">
    <source>
        <dbReference type="ARBA" id="ARBA00023172"/>
    </source>
</evidence>
<dbReference type="Pfam" id="PF00634">
    <property type="entry name" value="BRCA2"/>
    <property type="match status" value="3"/>
</dbReference>
<evidence type="ECO:0000259" key="7">
    <source>
        <dbReference type="SMART" id="SM01341"/>
    </source>
</evidence>
<dbReference type="Proteomes" id="UP001652623">
    <property type="component" value="Chromosome 6"/>
</dbReference>
<dbReference type="InterPro" id="IPR015205">
    <property type="entry name" value="Tower_dom"/>
</dbReference>
<dbReference type="SMART" id="SM01341">
    <property type="entry name" value="Tower"/>
    <property type="match status" value="1"/>
</dbReference>
<accession>A0A6P6GL00</accession>
<dbReference type="GO" id="GO:0003677">
    <property type="term" value="F:DNA binding"/>
    <property type="evidence" value="ECO:0007669"/>
    <property type="project" value="UniProtKB-KW"/>
</dbReference>
<organism evidence="8 9">
    <name type="scientific">Ziziphus jujuba</name>
    <name type="common">Chinese jujube</name>
    <name type="synonym">Ziziphus sativa</name>
    <dbReference type="NCBI Taxonomy" id="326968"/>
    <lineage>
        <taxon>Eukaryota</taxon>
        <taxon>Viridiplantae</taxon>
        <taxon>Streptophyta</taxon>
        <taxon>Embryophyta</taxon>
        <taxon>Tracheophyta</taxon>
        <taxon>Spermatophyta</taxon>
        <taxon>Magnoliopsida</taxon>
        <taxon>eudicotyledons</taxon>
        <taxon>Gunneridae</taxon>
        <taxon>Pentapetalae</taxon>
        <taxon>rosids</taxon>
        <taxon>fabids</taxon>
        <taxon>Rosales</taxon>
        <taxon>Rhamnaceae</taxon>
        <taxon>Paliureae</taxon>
        <taxon>Ziziphus</taxon>
    </lineage>
</organism>
<keyword evidence="2" id="KW-0227">DNA damage</keyword>
<evidence type="ECO:0000256" key="1">
    <source>
        <dbReference type="ARBA" id="ARBA00022737"/>
    </source>
</evidence>
<feature type="region of interest" description="Disordered" evidence="6">
    <location>
        <begin position="415"/>
        <end position="442"/>
    </location>
</feature>
<dbReference type="Pfam" id="PF09103">
    <property type="entry name" value="BRCA-2_OB1"/>
    <property type="match status" value="1"/>
</dbReference>
<keyword evidence="3" id="KW-0238">DNA-binding</keyword>
<dbReference type="FunCoup" id="A0A6P6GL00">
    <property type="interactions" value="259"/>
</dbReference>
<keyword evidence="1" id="KW-0677">Repeat</keyword>
<dbReference type="GO" id="GO:0006355">
    <property type="term" value="P:regulation of DNA-templated transcription"/>
    <property type="evidence" value="ECO:0007669"/>
    <property type="project" value="TreeGrafter"/>
</dbReference>
<dbReference type="CDD" id="cd04493">
    <property type="entry name" value="BRCA2DBD_OB1"/>
    <property type="match status" value="1"/>
</dbReference>
<dbReference type="InParanoid" id="A0A6P6GL00"/>
<evidence type="ECO:0000256" key="2">
    <source>
        <dbReference type="ARBA" id="ARBA00022763"/>
    </source>
</evidence>
<dbReference type="SUPFAM" id="SSF81878">
    <property type="entry name" value="BRCA2 tower domain"/>
    <property type="match status" value="1"/>
</dbReference>
<dbReference type="InterPro" id="IPR015187">
    <property type="entry name" value="BRCA2_OB_1"/>
</dbReference>
<dbReference type="Gene3D" id="2.40.50.140">
    <property type="entry name" value="Nucleic acid-binding proteins"/>
    <property type="match status" value="3"/>
</dbReference>
<reference evidence="9" key="1">
    <citation type="submission" date="2025-08" db="UniProtKB">
        <authorList>
            <consortium name="RefSeq"/>
        </authorList>
    </citation>
    <scope>IDENTIFICATION</scope>
    <source>
        <tissue evidence="9">Seedling</tissue>
    </source>
</reference>
<evidence type="ECO:0000256" key="5">
    <source>
        <dbReference type="ARBA" id="ARBA00023204"/>
    </source>
</evidence>
<name>A0A6P6GL00_ZIZJJ</name>
<dbReference type="KEGG" id="zju:107431037"/>